<accession>A0A1T4W6Q2</accession>
<dbReference type="SUPFAM" id="SSF56300">
    <property type="entry name" value="Metallo-dependent phosphatases"/>
    <property type="match status" value="1"/>
</dbReference>
<organism evidence="2 3">
    <name type="scientific">Eubacterium uniforme</name>
    <dbReference type="NCBI Taxonomy" id="39495"/>
    <lineage>
        <taxon>Bacteria</taxon>
        <taxon>Bacillati</taxon>
        <taxon>Bacillota</taxon>
        <taxon>Clostridia</taxon>
        <taxon>Eubacteriales</taxon>
        <taxon>Eubacteriaceae</taxon>
        <taxon>Eubacterium</taxon>
    </lineage>
</organism>
<reference evidence="2 3" key="1">
    <citation type="submission" date="2017-02" db="EMBL/GenBank/DDBJ databases">
        <authorList>
            <person name="Peterson S.W."/>
        </authorList>
    </citation>
    <scope>NUCLEOTIDE SEQUENCE [LARGE SCALE GENOMIC DNA]</scope>
    <source>
        <strain evidence="2 3">ATCC 35992</strain>
    </source>
</reference>
<gene>
    <name evidence="2" type="ORF">SAMN02745111_02345</name>
</gene>
<proteinExistence type="predicted"/>
<dbReference type="OrthoDB" id="9787800at2"/>
<name>A0A1T4W6Q2_9FIRM</name>
<dbReference type="GO" id="GO:0016787">
    <property type="term" value="F:hydrolase activity"/>
    <property type="evidence" value="ECO:0007669"/>
    <property type="project" value="InterPro"/>
</dbReference>
<dbReference type="Proteomes" id="UP000190814">
    <property type="component" value="Unassembled WGS sequence"/>
</dbReference>
<evidence type="ECO:0000313" key="3">
    <source>
        <dbReference type="Proteomes" id="UP000190814"/>
    </source>
</evidence>
<evidence type="ECO:0000259" key="1">
    <source>
        <dbReference type="Pfam" id="PF00149"/>
    </source>
</evidence>
<evidence type="ECO:0000313" key="2">
    <source>
        <dbReference type="EMBL" id="SKA72391.1"/>
    </source>
</evidence>
<sequence length="253" mass="29923">MIYITGDCHSDFAKFDKGLFPQQRDMTKDDFVIVVGDFGGVWYSADSPYYKQQEMTLDKLDSMPFTTLFIDGNHENFHLLNAYPVEEWKGGKIHRIRRSVYHLMRGEMFDLNGVKTFALGGASSHDVDDGIIDPETTPNWEEVSDMWSMQKKMFRIKNISWWEEELPSREEFIHCLETLDNNDYKCDLLLTHCCSTSTQKIINPNLHSDFLTDFLEIIKKRLKYKKHYFGHYHMNKELPDNEFVIYEPITRIY</sequence>
<dbReference type="Pfam" id="PF00149">
    <property type="entry name" value="Metallophos"/>
    <property type="match status" value="1"/>
</dbReference>
<dbReference type="AlphaFoldDB" id="A0A1T4W6Q2"/>
<protein>
    <submittedName>
        <fullName evidence="2">Calcineurin-like phosphoesterase</fullName>
    </submittedName>
</protein>
<dbReference type="Gene3D" id="3.60.21.10">
    <property type="match status" value="1"/>
</dbReference>
<dbReference type="RefSeq" id="WP_078767159.1">
    <property type="nucleotide sequence ID" value="NZ_FUXZ01000019.1"/>
</dbReference>
<feature type="domain" description="Calcineurin-like phosphoesterase" evidence="1">
    <location>
        <begin position="2"/>
        <end position="233"/>
    </location>
</feature>
<dbReference type="EMBL" id="FUXZ01000019">
    <property type="protein sequence ID" value="SKA72391.1"/>
    <property type="molecule type" value="Genomic_DNA"/>
</dbReference>
<dbReference type="InterPro" id="IPR004843">
    <property type="entry name" value="Calcineurin-like_PHP"/>
</dbReference>
<keyword evidence="3" id="KW-1185">Reference proteome</keyword>
<dbReference type="CDD" id="cd00838">
    <property type="entry name" value="MPP_superfamily"/>
    <property type="match status" value="1"/>
</dbReference>
<dbReference type="InterPro" id="IPR029052">
    <property type="entry name" value="Metallo-depent_PP-like"/>
</dbReference>
<dbReference type="STRING" id="39495.SAMN02745111_02345"/>